<organism evidence="2 3">
    <name type="scientific">Enterococcus camelliae</name>
    <dbReference type="NCBI Taxonomy" id="453959"/>
    <lineage>
        <taxon>Bacteria</taxon>
        <taxon>Bacillati</taxon>
        <taxon>Bacillota</taxon>
        <taxon>Bacilli</taxon>
        <taxon>Lactobacillales</taxon>
        <taxon>Enterococcaceae</taxon>
        <taxon>Enterococcus</taxon>
    </lineage>
</organism>
<proteinExistence type="predicted"/>
<protein>
    <submittedName>
        <fullName evidence="2">ABC transporter permease</fullName>
    </submittedName>
</protein>
<name>A0ABW5TM58_9ENTE</name>
<feature type="transmembrane region" description="Helical" evidence="1">
    <location>
        <begin position="145"/>
        <end position="164"/>
    </location>
</feature>
<evidence type="ECO:0000313" key="3">
    <source>
        <dbReference type="Proteomes" id="UP001597427"/>
    </source>
</evidence>
<sequence>MNQLFMTFLVYSVIGWIWETFYCSIKDHKFVYRGFLLGPYCPVYGFGVVTVLVLVPHHAGTMLNLYFNIVVIVTIIEFVTSWLLEKLFNMKLWDYTHVPLNIEGRVAVPVSFFWGIGCLLLIKVINPVIQSAIQQFLYQTSQYGGIVLAVLFFGDAATTFLFTLTTKKEVEAAIDESDKENAAIKEFRWKQLITNHESSHNRNRVLQLLSSQRKKWRHRNLSRIVKNYPNIRFKKRRLVKTMNQEWEGGKK</sequence>
<feature type="transmembrane region" description="Helical" evidence="1">
    <location>
        <begin position="65"/>
        <end position="85"/>
    </location>
</feature>
<feature type="transmembrane region" description="Helical" evidence="1">
    <location>
        <begin position="6"/>
        <end position="25"/>
    </location>
</feature>
<dbReference type="Proteomes" id="UP001597427">
    <property type="component" value="Unassembled WGS sequence"/>
</dbReference>
<dbReference type="InterPro" id="IPR010540">
    <property type="entry name" value="CmpB_TMEM229"/>
</dbReference>
<feature type="transmembrane region" description="Helical" evidence="1">
    <location>
        <begin position="106"/>
        <end position="125"/>
    </location>
</feature>
<keyword evidence="1" id="KW-0472">Membrane</keyword>
<feature type="transmembrane region" description="Helical" evidence="1">
    <location>
        <begin position="37"/>
        <end position="59"/>
    </location>
</feature>
<reference evidence="3" key="1">
    <citation type="journal article" date="2019" name="Int. J. Syst. Evol. Microbiol.">
        <title>The Global Catalogue of Microorganisms (GCM) 10K type strain sequencing project: providing services to taxonomists for standard genome sequencing and annotation.</title>
        <authorList>
            <consortium name="The Broad Institute Genomics Platform"/>
            <consortium name="The Broad Institute Genome Sequencing Center for Infectious Disease"/>
            <person name="Wu L."/>
            <person name="Ma J."/>
        </authorList>
    </citation>
    <scope>NUCLEOTIDE SEQUENCE [LARGE SCALE GENOMIC DNA]</scope>
    <source>
        <strain evidence="3">TISTR 932</strain>
    </source>
</reference>
<evidence type="ECO:0000313" key="2">
    <source>
        <dbReference type="EMBL" id="MFD2729665.1"/>
    </source>
</evidence>
<gene>
    <name evidence="2" type="ORF">ACFSR0_09565</name>
</gene>
<keyword evidence="3" id="KW-1185">Reference proteome</keyword>
<accession>A0ABW5TM58</accession>
<keyword evidence="1" id="KW-1133">Transmembrane helix</keyword>
<comment type="caution">
    <text evidence="2">The sequence shown here is derived from an EMBL/GenBank/DDBJ whole genome shotgun (WGS) entry which is preliminary data.</text>
</comment>
<evidence type="ECO:0000256" key="1">
    <source>
        <dbReference type="SAM" id="Phobius"/>
    </source>
</evidence>
<dbReference type="EMBL" id="JBHUMO010000056">
    <property type="protein sequence ID" value="MFD2729665.1"/>
    <property type="molecule type" value="Genomic_DNA"/>
</dbReference>
<dbReference type="Pfam" id="PF06541">
    <property type="entry name" value="ABC_trans_CmpB"/>
    <property type="match status" value="1"/>
</dbReference>
<keyword evidence="1" id="KW-0812">Transmembrane</keyword>
<dbReference type="RefSeq" id="WP_379982240.1">
    <property type="nucleotide sequence ID" value="NZ_JBHUMO010000056.1"/>
</dbReference>